<dbReference type="OrthoDB" id="1701341at2"/>
<dbReference type="STRING" id="1385512.N784_13030"/>
<dbReference type="InterPro" id="IPR021146">
    <property type="entry name" value="Phage_gp6-like_head-tail"/>
</dbReference>
<name>A0A0A5GA93_9BACI</name>
<protein>
    <submittedName>
        <fullName evidence="1">Phage head-tail adapter protein</fullName>
    </submittedName>
</protein>
<dbReference type="Gene3D" id="1.10.246.150">
    <property type="match status" value="1"/>
</dbReference>
<dbReference type="EMBL" id="AVPG01000004">
    <property type="protein sequence ID" value="KGX88005.1"/>
    <property type="molecule type" value="Genomic_DNA"/>
</dbReference>
<dbReference type="Pfam" id="PF05135">
    <property type="entry name" value="Phage_connect_1"/>
    <property type="match status" value="1"/>
</dbReference>
<gene>
    <name evidence="1" type="ORF">N784_13030</name>
</gene>
<evidence type="ECO:0000313" key="1">
    <source>
        <dbReference type="EMBL" id="KGX88005.1"/>
    </source>
</evidence>
<organism evidence="1 2">
    <name type="scientific">Pontibacillus litoralis JSM 072002</name>
    <dbReference type="NCBI Taxonomy" id="1385512"/>
    <lineage>
        <taxon>Bacteria</taxon>
        <taxon>Bacillati</taxon>
        <taxon>Bacillota</taxon>
        <taxon>Bacilli</taxon>
        <taxon>Bacillales</taxon>
        <taxon>Bacillaceae</taxon>
        <taxon>Pontibacillus</taxon>
    </lineage>
</organism>
<dbReference type="Proteomes" id="UP000030401">
    <property type="component" value="Unassembled WGS sequence"/>
</dbReference>
<dbReference type="eggNOG" id="ENOG5033E9D">
    <property type="taxonomic scope" value="Bacteria"/>
</dbReference>
<dbReference type="RefSeq" id="WP_036832988.1">
    <property type="nucleotide sequence ID" value="NZ_AVPG01000004.1"/>
</dbReference>
<comment type="caution">
    <text evidence="1">The sequence shown here is derived from an EMBL/GenBank/DDBJ whole genome shotgun (WGS) entry which is preliminary data.</text>
</comment>
<dbReference type="InterPro" id="IPR053746">
    <property type="entry name" value="Viral_HT_Connector_Assembly"/>
</dbReference>
<dbReference type="AlphaFoldDB" id="A0A0A5GA93"/>
<proteinExistence type="predicted"/>
<reference evidence="1 2" key="1">
    <citation type="submission" date="2013-08" db="EMBL/GenBank/DDBJ databases">
        <authorList>
            <person name="Huang J."/>
            <person name="Wang G."/>
        </authorList>
    </citation>
    <scope>NUCLEOTIDE SEQUENCE [LARGE SCALE GENOMIC DNA]</scope>
    <source>
        <strain evidence="1 2">JSM 072002</strain>
    </source>
</reference>
<keyword evidence="2" id="KW-1185">Reference proteome</keyword>
<accession>A0A0A5GA93</accession>
<evidence type="ECO:0000313" key="2">
    <source>
        <dbReference type="Proteomes" id="UP000030401"/>
    </source>
</evidence>
<sequence length="111" mass="12796">MTILDNMKIVLGINDELQDKALEIIIANTTAHLKLWLKQYTDLTTIPEELNFIIEELSISRFQRRGSEGMKSESVEGHSVTYKEDDFAPYLSILSAYIPKQEEKKGRVVFF</sequence>